<keyword evidence="2" id="KW-1133">Transmembrane helix</keyword>
<feature type="region of interest" description="Disordered" evidence="1">
    <location>
        <begin position="452"/>
        <end position="488"/>
    </location>
</feature>
<accession>A0AAV8X3I1</accession>
<keyword evidence="2" id="KW-0472">Membrane</keyword>
<protein>
    <submittedName>
        <fullName evidence="3">Uncharacterized protein</fullName>
    </submittedName>
</protein>
<feature type="transmembrane region" description="Helical" evidence="2">
    <location>
        <begin position="83"/>
        <end position="107"/>
    </location>
</feature>
<keyword evidence="4" id="KW-1185">Reference proteome</keyword>
<feature type="transmembrane region" description="Helical" evidence="2">
    <location>
        <begin position="31"/>
        <end position="48"/>
    </location>
</feature>
<dbReference type="Proteomes" id="UP001162162">
    <property type="component" value="Unassembled WGS sequence"/>
</dbReference>
<comment type="caution">
    <text evidence="3">The sequence shown here is derived from an EMBL/GenBank/DDBJ whole genome shotgun (WGS) entry which is preliminary data.</text>
</comment>
<dbReference type="Pfam" id="PF25228">
    <property type="entry name" value="Lips"/>
    <property type="match status" value="1"/>
</dbReference>
<reference evidence="3" key="1">
    <citation type="journal article" date="2023" name="Insect Mol. Biol.">
        <title>Genome sequencing provides insights into the evolution of gene families encoding plant cell wall-degrading enzymes in longhorned beetles.</title>
        <authorList>
            <person name="Shin N.R."/>
            <person name="Okamura Y."/>
            <person name="Kirsch R."/>
            <person name="Pauchet Y."/>
        </authorList>
    </citation>
    <scope>NUCLEOTIDE SEQUENCE</scope>
    <source>
        <strain evidence="3">AMC_N1</strain>
    </source>
</reference>
<keyword evidence="2" id="KW-0812">Transmembrane</keyword>
<organism evidence="3 4">
    <name type="scientific">Aromia moschata</name>
    <dbReference type="NCBI Taxonomy" id="1265417"/>
    <lineage>
        <taxon>Eukaryota</taxon>
        <taxon>Metazoa</taxon>
        <taxon>Ecdysozoa</taxon>
        <taxon>Arthropoda</taxon>
        <taxon>Hexapoda</taxon>
        <taxon>Insecta</taxon>
        <taxon>Pterygota</taxon>
        <taxon>Neoptera</taxon>
        <taxon>Endopterygota</taxon>
        <taxon>Coleoptera</taxon>
        <taxon>Polyphaga</taxon>
        <taxon>Cucujiformia</taxon>
        <taxon>Chrysomeloidea</taxon>
        <taxon>Cerambycidae</taxon>
        <taxon>Cerambycinae</taxon>
        <taxon>Callichromatini</taxon>
        <taxon>Aromia</taxon>
    </lineage>
</organism>
<dbReference type="PANTHER" id="PTHR37686">
    <property type="entry name" value="LD36006P"/>
    <property type="match status" value="1"/>
</dbReference>
<evidence type="ECO:0000313" key="3">
    <source>
        <dbReference type="EMBL" id="KAJ8933550.1"/>
    </source>
</evidence>
<dbReference type="PANTHER" id="PTHR37686:SF1">
    <property type="entry name" value="LD36006P"/>
    <property type="match status" value="1"/>
</dbReference>
<feature type="compositionally biased region" description="Low complexity" evidence="1">
    <location>
        <begin position="465"/>
        <end position="478"/>
    </location>
</feature>
<sequence length="540" mass="60323">MFGTIGLVIIFPSVCLAVIISSIIIAITTVIWMPILTLALQVTNALIYDLDSPNQRRNRFFVIFEALVWNIALQGLLQPLVALFVAVIVCPLISMVILAGGISRYWLRLFWDALIFHTIIKKRGRLTSDYYFQISPEQALAAFEAKMEWDELAAYQAVTESTIVQPQKDFSHFVEACFGSFSAQLAKNGPYKNLEKEAQDLVNVLHEKLERRRRDLQTGLSVSIKSKIKLSTPELKIAIQQGALMLERFYPTHILEKLGCTEEQFWESKALSLGDWAGLAGHLYSELFSLDFLTPLDHTDTRFRLDPHPQADLSRYTEIVQCAQLGGGGPDLLGNVYAPRGNIQVHSPYLEVSAFNPRSKVSVTGKKTERKMGSTTGLGSLKGTTKEKLWMPWKKYDVPYSPDKMVIPLPVPHPAHIAVTIYNRDSDDPIPLESEICQSILRGIEESYVSPDDSGIGRFKGGGDSFETTTSSSDTLDSPHPCENSNKYSSEGVYQWTLNNWGQRKRNNSGSIRVDLASPEDVTLDSDSTRVVFSTYGTTV</sequence>
<dbReference type="EMBL" id="JAPWTK010001203">
    <property type="protein sequence ID" value="KAJ8933550.1"/>
    <property type="molecule type" value="Genomic_DNA"/>
</dbReference>
<evidence type="ECO:0000256" key="2">
    <source>
        <dbReference type="SAM" id="Phobius"/>
    </source>
</evidence>
<feature type="transmembrane region" description="Helical" evidence="2">
    <location>
        <begin position="7"/>
        <end position="25"/>
    </location>
</feature>
<gene>
    <name evidence="3" type="ORF">NQ318_002808</name>
</gene>
<proteinExistence type="predicted"/>
<name>A0AAV8X3I1_9CUCU</name>
<dbReference type="InterPro" id="IPR057435">
    <property type="entry name" value="Lips"/>
</dbReference>
<evidence type="ECO:0000256" key="1">
    <source>
        <dbReference type="SAM" id="MobiDB-lite"/>
    </source>
</evidence>
<dbReference type="AlphaFoldDB" id="A0AAV8X3I1"/>
<evidence type="ECO:0000313" key="4">
    <source>
        <dbReference type="Proteomes" id="UP001162162"/>
    </source>
</evidence>